<evidence type="ECO:0000313" key="4">
    <source>
        <dbReference type="EMBL" id="GLI68601.1"/>
    </source>
</evidence>
<evidence type="ECO:0000256" key="1">
    <source>
        <dbReference type="SAM" id="MobiDB-lite"/>
    </source>
</evidence>
<comment type="caution">
    <text evidence="4">The sequence shown here is derived from an EMBL/GenBank/DDBJ whole genome shotgun (WGS) entry which is preliminary data.</text>
</comment>
<feature type="transmembrane region" description="Helical" evidence="2">
    <location>
        <begin position="117"/>
        <end position="145"/>
    </location>
</feature>
<dbReference type="EMBL" id="BSDZ01000080">
    <property type="protein sequence ID" value="GLI68601.1"/>
    <property type="molecule type" value="Genomic_DNA"/>
</dbReference>
<reference evidence="4 5" key="1">
    <citation type="journal article" date="2023" name="IScience">
        <title>Expanded male sex-determining region conserved during the evolution of homothallism in the green alga Volvox.</title>
        <authorList>
            <person name="Yamamoto K."/>
            <person name="Matsuzaki R."/>
            <person name="Mahakham W."/>
            <person name="Heman W."/>
            <person name="Sekimoto H."/>
            <person name="Kawachi M."/>
            <person name="Minakuchi Y."/>
            <person name="Toyoda A."/>
            <person name="Nozaki H."/>
        </authorList>
    </citation>
    <scope>NUCLEOTIDE SEQUENCE [LARGE SCALE GENOMIC DNA]</scope>
    <source>
        <strain evidence="4 5">NIES-4468</strain>
    </source>
</reference>
<evidence type="ECO:0000313" key="5">
    <source>
        <dbReference type="Proteomes" id="UP001165090"/>
    </source>
</evidence>
<dbReference type="SUPFAM" id="SSF52833">
    <property type="entry name" value="Thioredoxin-like"/>
    <property type="match status" value="1"/>
</dbReference>
<name>A0ABQ5SHD1_9CHLO</name>
<dbReference type="Gene3D" id="3.40.30.10">
    <property type="entry name" value="Glutaredoxin"/>
    <property type="match status" value="1"/>
</dbReference>
<keyword evidence="2" id="KW-0472">Membrane</keyword>
<dbReference type="InterPro" id="IPR013766">
    <property type="entry name" value="Thioredoxin_domain"/>
</dbReference>
<feature type="domain" description="Thioredoxin" evidence="3">
    <location>
        <begin position="159"/>
        <end position="256"/>
    </location>
</feature>
<evidence type="ECO:0000256" key="2">
    <source>
        <dbReference type="SAM" id="Phobius"/>
    </source>
</evidence>
<organism evidence="4 5">
    <name type="scientific">Volvox africanus</name>
    <dbReference type="NCBI Taxonomy" id="51714"/>
    <lineage>
        <taxon>Eukaryota</taxon>
        <taxon>Viridiplantae</taxon>
        <taxon>Chlorophyta</taxon>
        <taxon>core chlorophytes</taxon>
        <taxon>Chlorophyceae</taxon>
        <taxon>CS clade</taxon>
        <taxon>Chlamydomonadales</taxon>
        <taxon>Volvocaceae</taxon>
        <taxon>Volvox</taxon>
    </lineage>
</organism>
<keyword evidence="5" id="KW-1185">Reference proteome</keyword>
<feature type="region of interest" description="Disordered" evidence="1">
    <location>
        <begin position="1"/>
        <end position="22"/>
    </location>
</feature>
<accession>A0ABQ5SHD1</accession>
<proteinExistence type="predicted"/>
<dbReference type="Proteomes" id="UP001165090">
    <property type="component" value="Unassembled WGS sequence"/>
</dbReference>
<keyword evidence="2" id="KW-1133">Transmembrane helix</keyword>
<evidence type="ECO:0000259" key="3">
    <source>
        <dbReference type="Pfam" id="PF00085"/>
    </source>
</evidence>
<gene>
    <name evidence="4" type="ORF">VaNZ11_013073</name>
</gene>
<keyword evidence="2" id="KW-0812">Transmembrane</keyword>
<protein>
    <recommendedName>
        <fullName evidence="3">Thioredoxin domain-containing protein</fullName>
    </recommendedName>
</protein>
<sequence>MAADVGAGHATGGSAAGVPSSSPCPTYKRNLLAELNLMLSSPYYMLNIMLTSLYVVLREHYRHKPIRQGILFLGEVTDFESWERYVAFLCGCYAAFRFIKARSRLQGLTALLDFSQLFVAIMAMVCSPVLLAYLVIAYGLVYLLFPQPIYPLNDVLDPLTPDQLAEDVKKPGTDVTWVVLYYAPWHSACRYMAPDIADLAGRYGTDKLKFAMLDIGEYSKSAAKLGIDLSPVSQQLPTIALYEKGEEVTRVPQKKGNGALYAAGYKAKDVVRVMELDMRFTRAMQKNGEKKVQ</sequence>
<feature type="transmembrane region" description="Helical" evidence="2">
    <location>
        <begin position="37"/>
        <end position="57"/>
    </location>
</feature>
<dbReference type="InterPro" id="IPR036249">
    <property type="entry name" value="Thioredoxin-like_sf"/>
</dbReference>
<dbReference type="Pfam" id="PF00085">
    <property type="entry name" value="Thioredoxin"/>
    <property type="match status" value="1"/>
</dbReference>